<dbReference type="AlphaFoldDB" id="W7Y4U6"/>
<evidence type="ECO:0000313" key="2">
    <source>
        <dbReference type="Proteomes" id="UP000019402"/>
    </source>
</evidence>
<evidence type="ECO:0000313" key="1">
    <source>
        <dbReference type="EMBL" id="GAF05960.1"/>
    </source>
</evidence>
<name>W7Y4U6_9BACT</name>
<dbReference type="RefSeq" id="WP_044214481.1">
    <property type="nucleotide sequence ID" value="NZ_BAMD01000176.1"/>
</dbReference>
<proteinExistence type="predicted"/>
<comment type="caution">
    <text evidence="1">The sequence shown here is derived from an EMBL/GenBank/DDBJ whole genome shotgun (WGS) entry which is preliminary data.</text>
</comment>
<protein>
    <submittedName>
        <fullName evidence="1">Uncharacterized protein</fullName>
    </submittedName>
</protein>
<keyword evidence="2" id="KW-1185">Reference proteome</keyword>
<reference evidence="1 2" key="1">
    <citation type="journal article" date="2014" name="Genome Announc.">
        <title>Draft Genome Sequence of Cytophaga fermentans JCM 21142T, a Facultative Anaerobe Isolated from Marine Mud.</title>
        <authorList>
            <person name="Starns D."/>
            <person name="Oshima K."/>
            <person name="Suda W."/>
            <person name="Iino T."/>
            <person name="Yuki M."/>
            <person name="Inoue J."/>
            <person name="Kitamura K."/>
            <person name="Iida T."/>
            <person name="Darby A."/>
            <person name="Hattori M."/>
            <person name="Ohkuma M."/>
        </authorList>
    </citation>
    <scope>NUCLEOTIDE SEQUENCE [LARGE SCALE GENOMIC DNA]</scope>
    <source>
        <strain evidence="1 2">JCM 21142</strain>
    </source>
</reference>
<dbReference type="EMBL" id="BAMD01000176">
    <property type="protein sequence ID" value="GAF05960.1"/>
    <property type="molecule type" value="Genomic_DNA"/>
</dbReference>
<organism evidence="1 2">
    <name type="scientific">Saccharicrinis fermentans DSM 9555 = JCM 21142</name>
    <dbReference type="NCBI Taxonomy" id="869213"/>
    <lineage>
        <taxon>Bacteria</taxon>
        <taxon>Pseudomonadati</taxon>
        <taxon>Bacteroidota</taxon>
        <taxon>Bacteroidia</taxon>
        <taxon>Marinilabiliales</taxon>
        <taxon>Marinilabiliaceae</taxon>
        <taxon>Saccharicrinis</taxon>
    </lineage>
</organism>
<dbReference type="Proteomes" id="UP000019402">
    <property type="component" value="Unassembled WGS sequence"/>
</dbReference>
<dbReference type="STRING" id="869213.GCA_000517085_03885"/>
<sequence length="185" mass="21247">MPLNKILNPYDAQVRLWDLMVCTQMLFEPVDSKRTIYTSYSTIGTTSSSTVKYYSFDVTMEFMKFLDIDSDIQTHALLYANGFKNGNPQNISSQRAYDIRTDDKSKNILKIRLVIPTAYRSQVSELSDIIFAVRINFNNNEKITFPFIYKNKERYLGAKADLGTLVPIFGTKQNEEIRIGSIGRP</sequence>
<gene>
    <name evidence="1" type="ORF">JCM21142_134725</name>
</gene>
<accession>W7Y4U6</accession>